<keyword evidence="3" id="KW-1185">Reference proteome</keyword>
<organism evidence="2 3">
    <name type="scientific">Vreelandella zhuhanensis</name>
    <dbReference type="NCBI Taxonomy" id="2684210"/>
    <lineage>
        <taxon>Bacteria</taxon>
        <taxon>Pseudomonadati</taxon>
        <taxon>Pseudomonadota</taxon>
        <taxon>Gammaproteobacteria</taxon>
        <taxon>Oceanospirillales</taxon>
        <taxon>Halomonadaceae</taxon>
        <taxon>Vreelandella</taxon>
    </lineage>
</organism>
<evidence type="ECO:0000256" key="1">
    <source>
        <dbReference type="SAM" id="SignalP"/>
    </source>
</evidence>
<proteinExistence type="predicted"/>
<name>A0A7X3GZD0_9GAMM</name>
<feature type="signal peptide" evidence="1">
    <location>
        <begin position="1"/>
        <end position="18"/>
    </location>
</feature>
<reference evidence="2 3" key="1">
    <citation type="submission" date="2019-12" db="EMBL/GenBank/DDBJ databases">
        <title>Halomonas rutogse sp. nov. isolated from two lakes on Tibetan Plateau.</title>
        <authorList>
            <person name="Gao P."/>
        </authorList>
    </citation>
    <scope>NUCLEOTIDE SEQUENCE [LARGE SCALE GENOMIC DNA]</scope>
    <source>
        <strain evidence="2 3">ZH2S</strain>
    </source>
</reference>
<keyword evidence="1" id="KW-0732">Signal</keyword>
<evidence type="ECO:0008006" key="4">
    <source>
        <dbReference type="Google" id="ProtNLM"/>
    </source>
</evidence>
<gene>
    <name evidence="2" type="ORF">GPM19_00635</name>
</gene>
<dbReference type="RefSeq" id="WP_160416964.1">
    <property type="nucleotide sequence ID" value="NZ_WTKP01000001.1"/>
</dbReference>
<dbReference type="AlphaFoldDB" id="A0A7X3GZD0"/>
<dbReference type="EMBL" id="WTKP01000001">
    <property type="protein sequence ID" value="MWJ26725.1"/>
    <property type="molecule type" value="Genomic_DNA"/>
</dbReference>
<dbReference type="PROSITE" id="PS51257">
    <property type="entry name" value="PROKAR_LIPOPROTEIN"/>
    <property type="match status" value="1"/>
</dbReference>
<protein>
    <recommendedName>
        <fullName evidence="4">Lipoprotein</fullName>
    </recommendedName>
</protein>
<evidence type="ECO:0000313" key="3">
    <source>
        <dbReference type="Proteomes" id="UP000437638"/>
    </source>
</evidence>
<sequence>MYKLLILLFFPIIVGGCATVDPAFYEVNAGDSKSEVISKLGNPENRQFNGKNEAFQYCTTGTSFGVSTYNVIRFFDGEVTGANSYNLSRAGSCSGHFQTLKWEDAPDTTIELRDR</sequence>
<accession>A0A7X3GZD0</accession>
<feature type="chain" id="PRO_5031096904" description="Lipoprotein" evidence="1">
    <location>
        <begin position="19"/>
        <end position="115"/>
    </location>
</feature>
<evidence type="ECO:0000313" key="2">
    <source>
        <dbReference type="EMBL" id="MWJ26725.1"/>
    </source>
</evidence>
<comment type="caution">
    <text evidence="2">The sequence shown here is derived from an EMBL/GenBank/DDBJ whole genome shotgun (WGS) entry which is preliminary data.</text>
</comment>
<dbReference type="Proteomes" id="UP000437638">
    <property type="component" value="Unassembled WGS sequence"/>
</dbReference>